<gene>
    <name evidence="10" type="ORF">PanWU01x14_228510</name>
</gene>
<dbReference type="PANTHER" id="PTHR32219">
    <property type="entry name" value="RNA-BINDING PROTEIN YLMH-RELATED"/>
    <property type="match status" value="1"/>
</dbReference>
<dbReference type="GO" id="GO:0005789">
    <property type="term" value="C:endoplasmic reticulum membrane"/>
    <property type="evidence" value="ECO:0007669"/>
    <property type="project" value="UniProtKB-SubCell"/>
</dbReference>
<sequence>NACYYQNRLLLRKGTALASKKDVAALEKLSHIEVEKFMSQWNKSEAFRDDYKKRVSPSLCGQLSLDGRMRNPGHDEEPHILVTPTIVKRDTAFTRKELKCLMKDVKAKAPYWCGWPKHI</sequence>
<organism evidence="10 11">
    <name type="scientific">Parasponia andersonii</name>
    <name type="common">Sponia andersonii</name>
    <dbReference type="NCBI Taxonomy" id="3476"/>
    <lineage>
        <taxon>Eukaryota</taxon>
        <taxon>Viridiplantae</taxon>
        <taxon>Streptophyta</taxon>
        <taxon>Embryophyta</taxon>
        <taxon>Tracheophyta</taxon>
        <taxon>Spermatophyta</taxon>
        <taxon>Magnoliopsida</taxon>
        <taxon>eudicotyledons</taxon>
        <taxon>Gunneridae</taxon>
        <taxon>Pentapetalae</taxon>
        <taxon>rosids</taxon>
        <taxon>fabids</taxon>
        <taxon>Rosales</taxon>
        <taxon>Cannabaceae</taxon>
        <taxon>Parasponia</taxon>
    </lineage>
</organism>
<keyword evidence="5" id="KW-0256">Endoplasmic reticulum</keyword>
<name>A0A2P5BLL8_PARAD</name>
<keyword evidence="4" id="KW-0812">Transmembrane</keyword>
<evidence type="ECO:0000313" key="10">
    <source>
        <dbReference type="EMBL" id="PON49687.1"/>
    </source>
</evidence>
<evidence type="ECO:0000256" key="6">
    <source>
        <dbReference type="ARBA" id="ARBA00022989"/>
    </source>
</evidence>
<proteinExistence type="inferred from homology"/>
<evidence type="ECO:0000256" key="7">
    <source>
        <dbReference type="ARBA" id="ARBA00023054"/>
    </source>
</evidence>
<dbReference type="InterPro" id="IPR055282">
    <property type="entry name" value="PPI1-4"/>
</dbReference>
<reference evidence="11" key="1">
    <citation type="submission" date="2016-06" db="EMBL/GenBank/DDBJ databases">
        <title>Parallel loss of symbiosis genes in relatives of nitrogen-fixing non-legume Parasponia.</title>
        <authorList>
            <person name="Van Velzen R."/>
            <person name="Holmer R."/>
            <person name="Bu F."/>
            <person name="Rutten L."/>
            <person name="Van Zeijl A."/>
            <person name="Liu W."/>
            <person name="Santuari L."/>
            <person name="Cao Q."/>
            <person name="Sharma T."/>
            <person name="Shen D."/>
            <person name="Roswanjaya Y."/>
            <person name="Wardhani T."/>
            <person name="Kalhor M.S."/>
            <person name="Jansen J."/>
            <person name="Van den Hoogen J."/>
            <person name="Gungor B."/>
            <person name="Hartog M."/>
            <person name="Hontelez J."/>
            <person name="Verver J."/>
            <person name="Yang W.-C."/>
            <person name="Schijlen E."/>
            <person name="Repin R."/>
            <person name="Schilthuizen M."/>
            <person name="Schranz E."/>
            <person name="Heidstra R."/>
            <person name="Miyata K."/>
            <person name="Fedorova E."/>
            <person name="Kohlen W."/>
            <person name="Bisseling T."/>
            <person name="Smit S."/>
            <person name="Geurts R."/>
        </authorList>
    </citation>
    <scope>NUCLEOTIDE SEQUENCE [LARGE SCALE GENOMIC DNA]</scope>
    <source>
        <strain evidence="11">cv. WU1-14</strain>
    </source>
</reference>
<keyword evidence="6" id="KW-1133">Transmembrane helix</keyword>
<evidence type="ECO:0000313" key="11">
    <source>
        <dbReference type="Proteomes" id="UP000237105"/>
    </source>
</evidence>
<keyword evidence="11" id="KW-1185">Reference proteome</keyword>
<dbReference type="STRING" id="3476.A0A2P5BLL8"/>
<keyword evidence="7" id="KW-0175">Coiled coil</keyword>
<dbReference type="PANTHER" id="PTHR32219:SF2">
    <property type="entry name" value="PROTON PUMP-INTERACTOR 1"/>
    <property type="match status" value="1"/>
</dbReference>
<dbReference type="EMBL" id="JXTB01000256">
    <property type="protein sequence ID" value="PON49687.1"/>
    <property type="molecule type" value="Genomic_DNA"/>
</dbReference>
<feature type="non-terminal residue" evidence="10">
    <location>
        <position position="1"/>
    </location>
</feature>
<evidence type="ECO:0000256" key="8">
    <source>
        <dbReference type="ARBA" id="ARBA00023136"/>
    </source>
</evidence>
<protein>
    <submittedName>
        <fullName evidence="10">Proton pump-interactor</fullName>
    </submittedName>
</protein>
<keyword evidence="8" id="KW-0472">Membrane</keyword>
<comment type="similarity">
    <text evidence="9">Belongs to the plant Proton pump-interactor protein family.</text>
</comment>
<keyword evidence="3" id="KW-1003">Cell membrane</keyword>
<dbReference type="GO" id="GO:0005886">
    <property type="term" value="C:plasma membrane"/>
    <property type="evidence" value="ECO:0007669"/>
    <property type="project" value="UniProtKB-SubCell"/>
</dbReference>
<comment type="caution">
    <text evidence="10">The sequence shown here is derived from an EMBL/GenBank/DDBJ whole genome shotgun (WGS) entry which is preliminary data.</text>
</comment>
<accession>A0A2P5BLL8</accession>
<dbReference type="Proteomes" id="UP000237105">
    <property type="component" value="Unassembled WGS sequence"/>
</dbReference>
<evidence type="ECO:0000256" key="3">
    <source>
        <dbReference type="ARBA" id="ARBA00022475"/>
    </source>
</evidence>
<dbReference type="OrthoDB" id="656882at2759"/>
<evidence type="ECO:0000256" key="5">
    <source>
        <dbReference type="ARBA" id="ARBA00022824"/>
    </source>
</evidence>
<evidence type="ECO:0000256" key="4">
    <source>
        <dbReference type="ARBA" id="ARBA00022692"/>
    </source>
</evidence>
<dbReference type="AlphaFoldDB" id="A0A2P5BLL8"/>
<evidence type="ECO:0000256" key="1">
    <source>
        <dbReference type="ARBA" id="ARBA00004162"/>
    </source>
</evidence>
<evidence type="ECO:0000256" key="9">
    <source>
        <dbReference type="ARBA" id="ARBA00038080"/>
    </source>
</evidence>
<evidence type="ECO:0000256" key="2">
    <source>
        <dbReference type="ARBA" id="ARBA00004389"/>
    </source>
</evidence>
<comment type="subcellular location">
    <subcellularLocation>
        <location evidence="1">Cell membrane</location>
        <topology evidence="1">Single-pass membrane protein</topology>
    </subcellularLocation>
    <subcellularLocation>
        <location evidence="2">Endoplasmic reticulum membrane</location>
        <topology evidence="2">Single-pass membrane protein</topology>
    </subcellularLocation>
</comment>